<organism evidence="4 5">
    <name type="scientific">Protea cynaroides</name>
    <dbReference type="NCBI Taxonomy" id="273540"/>
    <lineage>
        <taxon>Eukaryota</taxon>
        <taxon>Viridiplantae</taxon>
        <taxon>Streptophyta</taxon>
        <taxon>Embryophyta</taxon>
        <taxon>Tracheophyta</taxon>
        <taxon>Spermatophyta</taxon>
        <taxon>Magnoliopsida</taxon>
        <taxon>Proteales</taxon>
        <taxon>Proteaceae</taxon>
        <taxon>Protea</taxon>
    </lineage>
</organism>
<dbReference type="Proteomes" id="UP001141806">
    <property type="component" value="Unassembled WGS sequence"/>
</dbReference>
<dbReference type="Pfam" id="PF03405">
    <property type="entry name" value="FA_desaturase_2"/>
    <property type="match status" value="1"/>
</dbReference>
<reference evidence="4" key="1">
    <citation type="journal article" date="2023" name="Plant J.">
        <title>The genome of the king protea, Protea cynaroides.</title>
        <authorList>
            <person name="Chang J."/>
            <person name="Duong T.A."/>
            <person name="Schoeman C."/>
            <person name="Ma X."/>
            <person name="Roodt D."/>
            <person name="Barker N."/>
            <person name="Li Z."/>
            <person name="Van de Peer Y."/>
            <person name="Mizrachi E."/>
        </authorList>
    </citation>
    <scope>NUCLEOTIDE SEQUENCE</scope>
    <source>
        <tissue evidence="4">Young leaves</tissue>
    </source>
</reference>
<comment type="caution">
    <text evidence="4">The sequence shown here is derived from an EMBL/GenBank/DDBJ whole genome shotgun (WGS) entry which is preliminary data.</text>
</comment>
<dbReference type="Gene3D" id="1.10.620.20">
    <property type="entry name" value="Ribonucleotide Reductase, subunit A"/>
    <property type="match status" value="1"/>
</dbReference>
<sequence>MVEKILEVDPTVGIQGIAEMLRQNITMPTFLMHDSENPDLFKNFSRHKEAWHLHNRRSLLGDGSWRSWWASKTVKPRKPRILFVGCHIRFGGYKNEPKNRPRR</sequence>
<dbReference type="PANTHER" id="PTHR31155:SF31">
    <property type="entry name" value="STEAROYL-[ACYL-CARRIER-PROTEIN] 9-DESATURASE 6, CHLOROPLASTIC"/>
    <property type="match status" value="1"/>
</dbReference>
<keyword evidence="1" id="KW-0479">Metal-binding</keyword>
<protein>
    <submittedName>
        <fullName evidence="4">Uncharacterized protein</fullName>
    </submittedName>
</protein>
<dbReference type="GO" id="GO:0045300">
    <property type="term" value="F:stearoyl-[ACP] desaturase activity"/>
    <property type="evidence" value="ECO:0007669"/>
    <property type="project" value="InterPro"/>
</dbReference>
<accession>A0A9Q0KT41</accession>
<dbReference type="AlphaFoldDB" id="A0A9Q0KT41"/>
<dbReference type="GO" id="GO:0046872">
    <property type="term" value="F:metal ion binding"/>
    <property type="evidence" value="ECO:0007669"/>
    <property type="project" value="UniProtKB-KW"/>
</dbReference>
<evidence type="ECO:0000256" key="3">
    <source>
        <dbReference type="ARBA" id="ARBA00023004"/>
    </source>
</evidence>
<dbReference type="PANTHER" id="PTHR31155">
    <property type="entry name" value="ACYL- ACYL-CARRIER-PROTEIN DESATURASE-RELATED"/>
    <property type="match status" value="1"/>
</dbReference>
<gene>
    <name evidence="4" type="ORF">NE237_001448</name>
</gene>
<evidence type="ECO:0000256" key="2">
    <source>
        <dbReference type="ARBA" id="ARBA00023002"/>
    </source>
</evidence>
<dbReference type="GO" id="GO:0006631">
    <property type="term" value="P:fatty acid metabolic process"/>
    <property type="evidence" value="ECO:0007669"/>
    <property type="project" value="InterPro"/>
</dbReference>
<evidence type="ECO:0000256" key="1">
    <source>
        <dbReference type="ARBA" id="ARBA00022723"/>
    </source>
</evidence>
<evidence type="ECO:0000313" key="5">
    <source>
        <dbReference type="Proteomes" id="UP001141806"/>
    </source>
</evidence>
<name>A0A9Q0KT41_9MAGN</name>
<keyword evidence="5" id="KW-1185">Reference proteome</keyword>
<dbReference type="InterPro" id="IPR005067">
    <property type="entry name" value="Fatty_acid_desaturase-2"/>
</dbReference>
<dbReference type="GO" id="GO:0009570">
    <property type="term" value="C:chloroplast stroma"/>
    <property type="evidence" value="ECO:0007669"/>
    <property type="project" value="TreeGrafter"/>
</dbReference>
<dbReference type="EMBL" id="JAMYWD010000003">
    <property type="protein sequence ID" value="KAJ4976342.1"/>
    <property type="molecule type" value="Genomic_DNA"/>
</dbReference>
<evidence type="ECO:0000313" key="4">
    <source>
        <dbReference type="EMBL" id="KAJ4976342.1"/>
    </source>
</evidence>
<keyword evidence="2" id="KW-0560">Oxidoreductase</keyword>
<dbReference type="InterPro" id="IPR012348">
    <property type="entry name" value="RNR-like"/>
</dbReference>
<proteinExistence type="predicted"/>
<keyword evidence="3" id="KW-0408">Iron</keyword>